<keyword evidence="6 9" id="KW-1133">Transmembrane helix</keyword>
<feature type="domain" description="MotA/TolQ/ExbB proton channel" evidence="10">
    <location>
        <begin position="82"/>
        <end position="204"/>
    </location>
</feature>
<evidence type="ECO:0000256" key="2">
    <source>
        <dbReference type="ARBA" id="ARBA00022448"/>
    </source>
</evidence>
<dbReference type="RefSeq" id="WP_015260070.1">
    <property type="nucleotide sequence ID" value="NC_019902.2"/>
</dbReference>
<comment type="similarity">
    <text evidence="8">Belongs to the exbB/tolQ family.</text>
</comment>
<name>L0E2W5_THIND</name>
<dbReference type="AlphaFoldDB" id="L0E2W5"/>
<feature type="transmembrane region" description="Helical" evidence="9">
    <location>
        <begin position="21"/>
        <end position="41"/>
    </location>
</feature>
<keyword evidence="7 9" id="KW-0472">Membrane</keyword>
<organism evidence="11 12">
    <name type="scientific">Thioalkalivibrio nitratireducens (strain DSM 14787 / UNIQEM 213 / ALEN2)</name>
    <dbReference type="NCBI Taxonomy" id="1255043"/>
    <lineage>
        <taxon>Bacteria</taxon>
        <taxon>Pseudomonadati</taxon>
        <taxon>Pseudomonadota</taxon>
        <taxon>Gammaproteobacteria</taxon>
        <taxon>Chromatiales</taxon>
        <taxon>Ectothiorhodospiraceae</taxon>
        <taxon>Thioalkalivibrio</taxon>
    </lineage>
</organism>
<feature type="transmembrane region" description="Helical" evidence="9">
    <location>
        <begin position="128"/>
        <end position="148"/>
    </location>
</feature>
<dbReference type="GO" id="GO:0005886">
    <property type="term" value="C:plasma membrane"/>
    <property type="evidence" value="ECO:0007669"/>
    <property type="project" value="UniProtKB-SubCell"/>
</dbReference>
<keyword evidence="5 8" id="KW-0653">Protein transport</keyword>
<protein>
    <submittedName>
        <fullName evidence="11">MotA/TolQ/ExbB proton channel family protein</fullName>
    </submittedName>
</protein>
<gene>
    <name evidence="11" type="ordered locus">TVNIR_3335</name>
</gene>
<dbReference type="PANTHER" id="PTHR30625:SF15">
    <property type="entry name" value="BIOPOLYMER TRANSPORT PROTEIN EXBB"/>
    <property type="match status" value="1"/>
</dbReference>
<proteinExistence type="inferred from homology"/>
<dbReference type="PATRIC" id="fig|1255043.3.peg.3365"/>
<dbReference type="Pfam" id="PF01618">
    <property type="entry name" value="MotA_ExbB"/>
    <property type="match status" value="1"/>
</dbReference>
<keyword evidence="12" id="KW-1185">Reference proteome</keyword>
<dbReference type="PANTHER" id="PTHR30625">
    <property type="entry name" value="PROTEIN TOLQ"/>
    <property type="match status" value="1"/>
</dbReference>
<keyword evidence="4 9" id="KW-0812">Transmembrane</keyword>
<keyword evidence="2 8" id="KW-0813">Transport</keyword>
<dbReference type="InterPro" id="IPR002898">
    <property type="entry name" value="MotA_ExbB_proton_chnl"/>
</dbReference>
<evidence type="ECO:0000256" key="7">
    <source>
        <dbReference type="ARBA" id="ARBA00023136"/>
    </source>
</evidence>
<dbReference type="InterPro" id="IPR050790">
    <property type="entry name" value="ExbB/TolQ_transport"/>
</dbReference>
<feature type="transmembrane region" description="Helical" evidence="9">
    <location>
        <begin position="168"/>
        <end position="192"/>
    </location>
</feature>
<evidence type="ECO:0000259" key="10">
    <source>
        <dbReference type="Pfam" id="PF01618"/>
    </source>
</evidence>
<dbReference type="OrthoDB" id="4045at2"/>
<comment type="subcellular location">
    <subcellularLocation>
        <location evidence="1">Cell membrane</location>
        <topology evidence="1">Multi-pass membrane protein</topology>
    </subcellularLocation>
    <subcellularLocation>
        <location evidence="8">Membrane</location>
        <topology evidence="8">Multi-pass membrane protein</topology>
    </subcellularLocation>
</comment>
<accession>L0E2W5</accession>
<evidence type="ECO:0000256" key="9">
    <source>
        <dbReference type="SAM" id="Phobius"/>
    </source>
</evidence>
<evidence type="ECO:0000256" key="4">
    <source>
        <dbReference type="ARBA" id="ARBA00022692"/>
    </source>
</evidence>
<evidence type="ECO:0000256" key="1">
    <source>
        <dbReference type="ARBA" id="ARBA00004651"/>
    </source>
</evidence>
<evidence type="ECO:0000313" key="12">
    <source>
        <dbReference type="Proteomes" id="UP000010809"/>
    </source>
</evidence>
<reference evidence="11" key="1">
    <citation type="submission" date="2015-12" db="EMBL/GenBank/DDBJ databases">
        <authorList>
            <person name="Tikhonova T.V."/>
            <person name="Pavlov A.R."/>
            <person name="Beletsky A.V."/>
            <person name="Mardanov A.V."/>
            <person name="Sorokin D.Y."/>
            <person name="Ravin N.V."/>
            <person name="Popov V.O."/>
        </authorList>
    </citation>
    <scope>NUCLEOTIDE SEQUENCE</scope>
    <source>
        <strain evidence="11">DSM 14787</strain>
    </source>
</reference>
<evidence type="ECO:0000256" key="8">
    <source>
        <dbReference type="RuleBase" id="RU004057"/>
    </source>
</evidence>
<keyword evidence="3" id="KW-1003">Cell membrane</keyword>
<dbReference type="Proteomes" id="UP000010809">
    <property type="component" value="Chromosome"/>
</dbReference>
<dbReference type="GO" id="GO:0017038">
    <property type="term" value="P:protein import"/>
    <property type="evidence" value="ECO:0007669"/>
    <property type="project" value="TreeGrafter"/>
</dbReference>
<dbReference type="EMBL" id="CP003989">
    <property type="protein sequence ID" value="AGA34971.1"/>
    <property type="molecule type" value="Genomic_DNA"/>
</dbReference>
<dbReference type="STRING" id="1255043.TVNIR_3335"/>
<evidence type="ECO:0000256" key="5">
    <source>
        <dbReference type="ARBA" id="ARBA00022927"/>
    </source>
</evidence>
<dbReference type="HOGENOM" id="CLU_053325_4_2_6"/>
<sequence>MLDQLSALGWDQDQFLRFLDLGGPVVVILLGMSAFALAVILTKLAHFSGLRIGQQRGVEKALSLYRAGRTRDAIRRAERSPNPAAQMLARGLNGVQRGLPQDTIREEMIRYGNAALQDLRSGLRPLEVIGSLAPLLGLFGTVVGMIKAFQALEKAGAQVDVTVLSGGIWEALLTTAVGLAVAIPVVAVLNWLEGRVERIGHRMDDLVTRLFTEELFTGSVRANADDDDAPRLGSDARAPG</sequence>
<evidence type="ECO:0000313" key="11">
    <source>
        <dbReference type="EMBL" id="AGA34971.1"/>
    </source>
</evidence>
<evidence type="ECO:0000256" key="6">
    <source>
        <dbReference type="ARBA" id="ARBA00022989"/>
    </source>
</evidence>
<dbReference type="eggNOG" id="COG0811">
    <property type="taxonomic scope" value="Bacteria"/>
</dbReference>
<dbReference type="KEGG" id="tni:TVNIR_3335"/>
<evidence type="ECO:0000256" key="3">
    <source>
        <dbReference type="ARBA" id="ARBA00022475"/>
    </source>
</evidence>